<evidence type="ECO:0000256" key="8">
    <source>
        <dbReference type="SAM" id="Phobius"/>
    </source>
</evidence>
<dbReference type="OrthoDB" id="6019623at2759"/>
<dbReference type="PANTHER" id="PTHR31488:SF1">
    <property type="entry name" value="C-MANNOSYLTRANSFERASE DPY19L1"/>
    <property type="match status" value="1"/>
</dbReference>
<keyword evidence="4" id="KW-0808">Transferase</keyword>
<dbReference type="Proteomes" id="UP000838878">
    <property type="component" value="Chromosome 8"/>
</dbReference>
<feature type="transmembrane region" description="Helical" evidence="8">
    <location>
        <begin position="285"/>
        <end position="305"/>
    </location>
</feature>
<keyword evidence="5 8" id="KW-0812">Transmembrane</keyword>
<dbReference type="InterPro" id="IPR018732">
    <property type="entry name" value="Dpy-19/Dpy-19-like"/>
</dbReference>
<accession>A0A8J9VUR8</accession>
<reference evidence="9" key="1">
    <citation type="submission" date="2021-12" db="EMBL/GenBank/DDBJ databases">
        <authorList>
            <person name="Martin H S."/>
        </authorList>
    </citation>
    <scope>NUCLEOTIDE SEQUENCE</scope>
</reference>
<dbReference type="GO" id="GO:0005637">
    <property type="term" value="C:nuclear inner membrane"/>
    <property type="evidence" value="ECO:0007669"/>
    <property type="project" value="TreeGrafter"/>
</dbReference>
<proteinExistence type="inferred from homology"/>
<evidence type="ECO:0000256" key="1">
    <source>
        <dbReference type="ARBA" id="ARBA00004141"/>
    </source>
</evidence>
<dbReference type="AlphaFoldDB" id="A0A8J9VUR8"/>
<dbReference type="GO" id="GO:0000030">
    <property type="term" value="F:mannosyltransferase activity"/>
    <property type="evidence" value="ECO:0007669"/>
    <property type="project" value="TreeGrafter"/>
</dbReference>
<evidence type="ECO:0000256" key="4">
    <source>
        <dbReference type="ARBA" id="ARBA00022679"/>
    </source>
</evidence>
<feature type="transmembrane region" description="Helical" evidence="8">
    <location>
        <begin position="163"/>
        <end position="193"/>
    </location>
</feature>
<keyword evidence="6 8" id="KW-1133">Transmembrane helix</keyword>
<keyword evidence="3" id="KW-0328">Glycosyltransferase</keyword>
<feature type="transmembrane region" description="Helical" evidence="8">
    <location>
        <begin position="418"/>
        <end position="435"/>
    </location>
</feature>
<keyword evidence="10" id="KW-1185">Reference proteome</keyword>
<dbReference type="EMBL" id="OV170228">
    <property type="protein sequence ID" value="CAH0730553.1"/>
    <property type="molecule type" value="Genomic_DNA"/>
</dbReference>
<evidence type="ECO:0000256" key="7">
    <source>
        <dbReference type="ARBA" id="ARBA00023136"/>
    </source>
</evidence>
<evidence type="ECO:0000313" key="9">
    <source>
        <dbReference type="EMBL" id="CAH0730553.1"/>
    </source>
</evidence>
<comment type="subcellular location">
    <subcellularLocation>
        <location evidence="1">Membrane</location>
        <topology evidence="1">Multi-pass membrane protein</topology>
    </subcellularLocation>
</comment>
<evidence type="ECO:0000256" key="6">
    <source>
        <dbReference type="ARBA" id="ARBA00022989"/>
    </source>
</evidence>
<evidence type="ECO:0000256" key="3">
    <source>
        <dbReference type="ARBA" id="ARBA00022676"/>
    </source>
</evidence>
<feature type="transmembrane region" description="Helical" evidence="8">
    <location>
        <begin position="311"/>
        <end position="329"/>
    </location>
</feature>
<evidence type="ECO:0000313" key="10">
    <source>
        <dbReference type="Proteomes" id="UP000838878"/>
    </source>
</evidence>
<feature type="transmembrane region" description="Helical" evidence="8">
    <location>
        <begin position="341"/>
        <end position="362"/>
    </location>
</feature>
<sequence>MVENDNVQGSETQKYSGKKITVYIFITIIAFTLGFIHCKYVANLFENDRNFSYLSDLEREMSLRTEMGFYYSYYKIIVEERPFPNGISKIMYDKLVEYPKDVNAFNRFNINPEVIIGAMYRYFEPWINSTYRECHMVERGEGHTPIESCVGIGQPIYFYLEAIWWLAGLTVAVLFLHASVLSQSILGGLLAVVQYFANHAECTRVQWAPNERENLAAPLLLLQTWLLTLQLREKNKNNILKLQVGIFITNSLCLLFWQFTQFIFLTQTAIFFVMEQLRIIDTKTLSIFLHSHFCGLHTAILLLQGNDMLKSSLYTSFFAVISIYCLFFSTLRINIKNRLDLFVETWLVFLRILLAVTSSLYLKKVICDFLEVQDDSHVWDILYSKFTDYKTFHTLIYTCSDVFDYLPFSSIKNMTKSLLIPFALLSGVNVVNFWVSTAIFKCKKEIDDVCKEEEIVDGDDDDSGIENNSESIRNRNVPRDLDVILSKMHGNMQKREQMKDFVMFFLKNLCVEPAIFYNFSQMVVFGVMACLVMRLKLLFSTQMCLVCSLIANKNYYMFPKSITKYVPIFWAIAILPLLRELSQNVSHEMAHVGEFNDYPQEQLLQWISKEAGDGAFAGSMPILSSVMLSTRRPIVAHPHYEHVEARKRAYAVYKMYGRFLSHDYYQELNKLRATYLIVEVKYCYGKSRNGCSFETIWDIEYPNMKSNPKLCHKLLTEPVEHFYPVFRNSQYAVFRIHDFSVRYMPRSFDT</sequence>
<feature type="transmembrane region" description="Helical" evidence="8">
    <location>
        <begin position="244"/>
        <end position="273"/>
    </location>
</feature>
<name>A0A8J9VUR8_9NEOP</name>
<keyword evidence="7 8" id="KW-0472">Membrane</keyword>
<feature type="transmembrane region" description="Helical" evidence="8">
    <location>
        <begin position="20"/>
        <end position="42"/>
    </location>
</feature>
<dbReference type="Pfam" id="PF10034">
    <property type="entry name" value="Dpy19"/>
    <property type="match status" value="1"/>
</dbReference>
<organism evidence="9 10">
    <name type="scientific">Brenthis ino</name>
    <name type="common">lesser marbled fritillary</name>
    <dbReference type="NCBI Taxonomy" id="405034"/>
    <lineage>
        <taxon>Eukaryota</taxon>
        <taxon>Metazoa</taxon>
        <taxon>Ecdysozoa</taxon>
        <taxon>Arthropoda</taxon>
        <taxon>Hexapoda</taxon>
        <taxon>Insecta</taxon>
        <taxon>Pterygota</taxon>
        <taxon>Neoptera</taxon>
        <taxon>Endopterygota</taxon>
        <taxon>Lepidoptera</taxon>
        <taxon>Glossata</taxon>
        <taxon>Ditrysia</taxon>
        <taxon>Papilionoidea</taxon>
        <taxon>Nymphalidae</taxon>
        <taxon>Heliconiinae</taxon>
        <taxon>Argynnini</taxon>
        <taxon>Brenthis</taxon>
    </lineage>
</organism>
<dbReference type="PANTHER" id="PTHR31488">
    <property type="entry name" value="DPY-19-LIKE 1, LIKE (H. SAPIENS)"/>
    <property type="match status" value="1"/>
</dbReference>
<evidence type="ECO:0000256" key="2">
    <source>
        <dbReference type="ARBA" id="ARBA00008744"/>
    </source>
</evidence>
<evidence type="ECO:0008006" key="11">
    <source>
        <dbReference type="Google" id="ProtNLM"/>
    </source>
</evidence>
<comment type="similarity">
    <text evidence="2">Belongs to the dpy-19 family.</text>
</comment>
<protein>
    <recommendedName>
        <fullName evidence="11">C-mannosyltransferase DPY19L1</fullName>
    </recommendedName>
</protein>
<gene>
    <name evidence="9" type="ORF">BINO364_LOCUS15524</name>
</gene>
<evidence type="ECO:0000256" key="5">
    <source>
        <dbReference type="ARBA" id="ARBA00022692"/>
    </source>
</evidence>
<feature type="non-terminal residue" evidence="9">
    <location>
        <position position="750"/>
    </location>
</feature>